<evidence type="ECO:0000313" key="1">
    <source>
        <dbReference type="EMBL" id="MBW0497783.1"/>
    </source>
</evidence>
<gene>
    <name evidence="1" type="ORF">O181_037498</name>
</gene>
<keyword evidence="2" id="KW-1185">Reference proteome</keyword>
<comment type="caution">
    <text evidence="1">The sequence shown here is derived from an EMBL/GenBank/DDBJ whole genome shotgun (WGS) entry which is preliminary data.</text>
</comment>
<dbReference type="OrthoDB" id="420169at2759"/>
<organism evidence="1 2">
    <name type="scientific">Austropuccinia psidii MF-1</name>
    <dbReference type="NCBI Taxonomy" id="1389203"/>
    <lineage>
        <taxon>Eukaryota</taxon>
        <taxon>Fungi</taxon>
        <taxon>Dikarya</taxon>
        <taxon>Basidiomycota</taxon>
        <taxon>Pucciniomycotina</taxon>
        <taxon>Pucciniomycetes</taxon>
        <taxon>Pucciniales</taxon>
        <taxon>Sphaerophragmiaceae</taxon>
        <taxon>Austropuccinia</taxon>
    </lineage>
</organism>
<accession>A0A9Q3HA56</accession>
<proteinExistence type="predicted"/>
<name>A0A9Q3HA56_9BASI</name>
<protein>
    <submittedName>
        <fullName evidence="1">Uncharacterized protein</fullName>
    </submittedName>
</protein>
<evidence type="ECO:0000313" key="2">
    <source>
        <dbReference type="Proteomes" id="UP000765509"/>
    </source>
</evidence>
<dbReference type="Proteomes" id="UP000765509">
    <property type="component" value="Unassembled WGS sequence"/>
</dbReference>
<sequence>MKTTHQHMLRWQIAIQELRVNMSIRYKEGTSPTNAADLSILPLENVKINLAYDSQADAKIPIHFMEIDRRKNFTFSEWAAEFGISDSNETKPEGTETPILRTTSSDLNNKFFSSVIKTCAKHKHCSIMLQLLHQRYRSLKLEFHLEEPWSSVTTMAIHLLGSPYGISSHSSFMANWPYPSPVANMAICVLGPSWPFTSIQSP</sequence>
<dbReference type="EMBL" id="AVOT02014374">
    <property type="protein sequence ID" value="MBW0497783.1"/>
    <property type="molecule type" value="Genomic_DNA"/>
</dbReference>
<dbReference type="AlphaFoldDB" id="A0A9Q3HA56"/>
<reference evidence="1" key="1">
    <citation type="submission" date="2021-03" db="EMBL/GenBank/DDBJ databases">
        <title>Draft genome sequence of rust myrtle Austropuccinia psidii MF-1, a brazilian biotype.</title>
        <authorList>
            <person name="Quecine M.C."/>
            <person name="Pachon D.M.R."/>
            <person name="Bonatelli M.L."/>
            <person name="Correr F.H."/>
            <person name="Franceschini L.M."/>
            <person name="Leite T.F."/>
            <person name="Margarido G.R.A."/>
            <person name="Almeida C.A."/>
            <person name="Ferrarezi J.A."/>
            <person name="Labate C.A."/>
        </authorList>
    </citation>
    <scope>NUCLEOTIDE SEQUENCE</scope>
    <source>
        <strain evidence="1">MF-1</strain>
    </source>
</reference>